<evidence type="ECO:0000313" key="10">
    <source>
        <dbReference type="Proteomes" id="UP000293142"/>
    </source>
</evidence>
<feature type="transmembrane region" description="Helical" evidence="7">
    <location>
        <begin position="144"/>
        <end position="162"/>
    </location>
</feature>
<sequence>MVAIGWRDRLYLGIIYALLALAAVSVIFPLMYVVSVSLTPYAEVLKRGGFTIIPSSITFEAYAAFLEDSRIPRAYGVTIFITVAGTLVNLLLTSLMAYPLSRKDMPYRSVLLFITVFTLLFNGGVIPTYLIVKATGLVNSLWSMIIPGAVSTFYLLIMKTFFEQLPANLDEAAKLDGAGEWKILIAVVMPLSLPIMATVGLFYAIGHWNEFFNAIMYVSDTKKHPLQVILRGILSQKQMPETNFEQVLPTETLQMAAVILSTLPILVVYPFIQKYFTQGALLGSVKG</sequence>
<dbReference type="Proteomes" id="UP000293142">
    <property type="component" value="Unassembled WGS sequence"/>
</dbReference>
<evidence type="ECO:0000256" key="4">
    <source>
        <dbReference type="ARBA" id="ARBA00022692"/>
    </source>
</evidence>
<proteinExistence type="inferred from homology"/>
<dbReference type="GO" id="GO:0055085">
    <property type="term" value="P:transmembrane transport"/>
    <property type="evidence" value="ECO:0007669"/>
    <property type="project" value="InterPro"/>
</dbReference>
<feature type="transmembrane region" description="Helical" evidence="7">
    <location>
        <begin position="183"/>
        <end position="205"/>
    </location>
</feature>
<dbReference type="RefSeq" id="WP_131013921.1">
    <property type="nucleotide sequence ID" value="NZ_SIRE01000009.1"/>
</dbReference>
<protein>
    <submittedName>
        <fullName evidence="9">Carbohydrate ABC transporter permease</fullName>
    </submittedName>
</protein>
<feature type="transmembrane region" description="Helical" evidence="7">
    <location>
        <begin position="110"/>
        <end position="132"/>
    </location>
</feature>
<keyword evidence="2 7" id="KW-0813">Transport</keyword>
<evidence type="ECO:0000256" key="7">
    <source>
        <dbReference type="RuleBase" id="RU363032"/>
    </source>
</evidence>
<dbReference type="InterPro" id="IPR035906">
    <property type="entry name" value="MetI-like_sf"/>
</dbReference>
<evidence type="ECO:0000313" key="9">
    <source>
        <dbReference type="EMBL" id="TBL78565.1"/>
    </source>
</evidence>
<dbReference type="Gene3D" id="1.10.3720.10">
    <property type="entry name" value="MetI-like"/>
    <property type="match status" value="1"/>
</dbReference>
<dbReference type="PROSITE" id="PS50928">
    <property type="entry name" value="ABC_TM1"/>
    <property type="match status" value="1"/>
</dbReference>
<dbReference type="OrthoDB" id="9810086at2"/>
<comment type="subcellular location">
    <subcellularLocation>
        <location evidence="1 7">Cell membrane</location>
        <topology evidence="1 7">Multi-pass membrane protein</topology>
    </subcellularLocation>
</comment>
<keyword evidence="5 7" id="KW-1133">Transmembrane helix</keyword>
<dbReference type="CDD" id="cd06261">
    <property type="entry name" value="TM_PBP2"/>
    <property type="match status" value="1"/>
</dbReference>
<dbReference type="PANTHER" id="PTHR43744:SF9">
    <property type="entry name" value="POLYGALACTURONAN_RHAMNOGALACTURONAN TRANSPORT SYSTEM PERMEASE PROTEIN YTCP"/>
    <property type="match status" value="1"/>
</dbReference>
<evidence type="ECO:0000256" key="2">
    <source>
        <dbReference type="ARBA" id="ARBA00022448"/>
    </source>
</evidence>
<dbReference type="PANTHER" id="PTHR43744">
    <property type="entry name" value="ABC TRANSPORTER PERMEASE PROTEIN MG189-RELATED-RELATED"/>
    <property type="match status" value="1"/>
</dbReference>
<evidence type="ECO:0000256" key="1">
    <source>
        <dbReference type="ARBA" id="ARBA00004651"/>
    </source>
</evidence>
<feature type="transmembrane region" description="Helical" evidence="7">
    <location>
        <begin position="12"/>
        <end position="34"/>
    </location>
</feature>
<reference evidence="9 10" key="1">
    <citation type="submission" date="2019-02" db="EMBL/GenBank/DDBJ databases">
        <title>Paenibacillus sp. nov., isolated from surface-sterilized tissue of Thalictrum simplex L.</title>
        <authorList>
            <person name="Tuo L."/>
        </authorList>
    </citation>
    <scope>NUCLEOTIDE SEQUENCE [LARGE SCALE GENOMIC DNA]</scope>
    <source>
        <strain evidence="9 10">N2SHLJ1</strain>
    </source>
</reference>
<feature type="transmembrane region" description="Helical" evidence="7">
    <location>
        <begin position="74"/>
        <end position="98"/>
    </location>
</feature>
<evidence type="ECO:0000256" key="3">
    <source>
        <dbReference type="ARBA" id="ARBA00022475"/>
    </source>
</evidence>
<dbReference type="Pfam" id="PF00528">
    <property type="entry name" value="BPD_transp_1"/>
    <property type="match status" value="1"/>
</dbReference>
<keyword evidence="4 7" id="KW-0812">Transmembrane</keyword>
<feature type="domain" description="ABC transmembrane type-1" evidence="8">
    <location>
        <begin position="75"/>
        <end position="272"/>
    </location>
</feature>
<dbReference type="SUPFAM" id="SSF161098">
    <property type="entry name" value="MetI-like"/>
    <property type="match status" value="1"/>
</dbReference>
<comment type="caution">
    <text evidence="9">The sequence shown here is derived from an EMBL/GenBank/DDBJ whole genome shotgun (WGS) entry which is preliminary data.</text>
</comment>
<dbReference type="InterPro" id="IPR000515">
    <property type="entry name" value="MetI-like"/>
</dbReference>
<keyword evidence="10" id="KW-1185">Reference proteome</keyword>
<feature type="transmembrane region" description="Helical" evidence="7">
    <location>
        <begin position="253"/>
        <end position="272"/>
    </location>
</feature>
<evidence type="ECO:0000259" key="8">
    <source>
        <dbReference type="PROSITE" id="PS50928"/>
    </source>
</evidence>
<organism evidence="9 10">
    <name type="scientific">Paenibacillus thalictri</name>
    <dbReference type="NCBI Taxonomy" id="2527873"/>
    <lineage>
        <taxon>Bacteria</taxon>
        <taxon>Bacillati</taxon>
        <taxon>Bacillota</taxon>
        <taxon>Bacilli</taxon>
        <taxon>Bacillales</taxon>
        <taxon>Paenibacillaceae</taxon>
        <taxon>Paenibacillus</taxon>
    </lineage>
</organism>
<gene>
    <name evidence="9" type="ORF">EYB31_13760</name>
</gene>
<keyword evidence="6 7" id="KW-0472">Membrane</keyword>
<dbReference type="GO" id="GO:0005886">
    <property type="term" value="C:plasma membrane"/>
    <property type="evidence" value="ECO:0007669"/>
    <property type="project" value="UniProtKB-SubCell"/>
</dbReference>
<keyword evidence="3" id="KW-1003">Cell membrane</keyword>
<evidence type="ECO:0000256" key="5">
    <source>
        <dbReference type="ARBA" id="ARBA00022989"/>
    </source>
</evidence>
<dbReference type="AlphaFoldDB" id="A0A4Q9DRQ9"/>
<dbReference type="EMBL" id="SIRE01000009">
    <property type="protein sequence ID" value="TBL78565.1"/>
    <property type="molecule type" value="Genomic_DNA"/>
</dbReference>
<name>A0A4Q9DRQ9_9BACL</name>
<comment type="similarity">
    <text evidence="7">Belongs to the binding-protein-dependent transport system permease family.</text>
</comment>
<evidence type="ECO:0000256" key="6">
    <source>
        <dbReference type="ARBA" id="ARBA00023136"/>
    </source>
</evidence>
<accession>A0A4Q9DRQ9</accession>